<keyword evidence="2" id="KW-1185">Reference proteome</keyword>
<gene>
    <name evidence="1" type="ORF">ACFPGP_05615</name>
</gene>
<dbReference type="Pfam" id="PF18845">
    <property type="entry name" value="baeRF_family3"/>
    <property type="match status" value="1"/>
</dbReference>
<name>A0ABW0BH62_9ACTN</name>
<proteinExistence type="predicted"/>
<sequence length="366" mass="40068">MSTTLHNLDHLNARHVADLVQSAAWPCVTLLMDTTPAERMSHADRARLDQLVADAEHQLSARGAIGAGNITAQLRALVNDAARRPTGRGLAILVSRTVQRSYRLPEPVSPVVVVEETFRTRELLHTLHRTPPHLLLVLHPTCAQLYRVYADTLTPHTEDGFPVQLAAPARGQLQGGEDLRDTHLTTVERCLARARRRHPAPIIVAGDSDQVGTLLRRSRHLHRLAGVLTGPEVAAPGELYLAAKASLEEYLLARQEEALLLLESARRERPDDVHCGIDAAWSQMAGNATPVMLLVEEGFQFPAVVSGDGVHRLDWFRGPEAVPAGAHTDLVDDLIELVIDRGGWVAFASDGTLRAEERVALVVRSE</sequence>
<dbReference type="RefSeq" id="WP_378588006.1">
    <property type="nucleotide sequence ID" value="NZ_JBHSKD010000004.1"/>
</dbReference>
<reference evidence="2" key="1">
    <citation type="journal article" date="2019" name="Int. J. Syst. Evol. Microbiol.">
        <title>The Global Catalogue of Microorganisms (GCM) 10K type strain sequencing project: providing services to taxonomists for standard genome sequencing and annotation.</title>
        <authorList>
            <consortium name="The Broad Institute Genomics Platform"/>
            <consortium name="The Broad Institute Genome Sequencing Center for Infectious Disease"/>
            <person name="Wu L."/>
            <person name="Ma J."/>
        </authorList>
    </citation>
    <scope>NUCLEOTIDE SEQUENCE [LARGE SCALE GENOMIC DNA]</scope>
    <source>
        <strain evidence="2">DFY41</strain>
    </source>
</reference>
<evidence type="ECO:0000313" key="2">
    <source>
        <dbReference type="Proteomes" id="UP001596087"/>
    </source>
</evidence>
<protein>
    <submittedName>
        <fullName evidence="1">Uncharacterized protein</fullName>
    </submittedName>
</protein>
<accession>A0ABW0BH62</accession>
<evidence type="ECO:0000313" key="1">
    <source>
        <dbReference type="EMBL" id="MFC5176141.1"/>
    </source>
</evidence>
<dbReference type="InterPro" id="IPR041289">
    <property type="entry name" value="Bact_RF_family3"/>
</dbReference>
<dbReference type="EMBL" id="JBHSKD010000004">
    <property type="protein sequence ID" value="MFC5176141.1"/>
    <property type="molecule type" value="Genomic_DNA"/>
</dbReference>
<comment type="caution">
    <text evidence="1">The sequence shown here is derived from an EMBL/GenBank/DDBJ whole genome shotgun (WGS) entry which is preliminary data.</text>
</comment>
<organism evidence="1 2">
    <name type="scientific">Nocardioides taihuensis</name>
    <dbReference type="NCBI Taxonomy" id="1835606"/>
    <lineage>
        <taxon>Bacteria</taxon>
        <taxon>Bacillati</taxon>
        <taxon>Actinomycetota</taxon>
        <taxon>Actinomycetes</taxon>
        <taxon>Propionibacteriales</taxon>
        <taxon>Nocardioidaceae</taxon>
        <taxon>Nocardioides</taxon>
    </lineage>
</organism>
<dbReference type="Proteomes" id="UP001596087">
    <property type="component" value="Unassembled WGS sequence"/>
</dbReference>